<organism evidence="1 2">
    <name type="scientific">Epicoccum nigrum</name>
    <name type="common">Soil fungus</name>
    <name type="synonym">Epicoccum purpurascens</name>
    <dbReference type="NCBI Taxonomy" id="105696"/>
    <lineage>
        <taxon>Eukaryota</taxon>
        <taxon>Fungi</taxon>
        <taxon>Dikarya</taxon>
        <taxon>Ascomycota</taxon>
        <taxon>Pezizomycotina</taxon>
        <taxon>Dothideomycetes</taxon>
        <taxon>Pleosporomycetidae</taxon>
        <taxon>Pleosporales</taxon>
        <taxon>Pleosporineae</taxon>
        <taxon>Didymellaceae</taxon>
        <taxon>Epicoccum</taxon>
    </lineage>
</organism>
<protein>
    <submittedName>
        <fullName evidence="1">Uncharacterized protein</fullName>
    </submittedName>
</protein>
<dbReference type="Proteomes" id="UP000193240">
    <property type="component" value="Unassembled WGS sequence"/>
</dbReference>
<dbReference type="InParanoid" id="A0A1Y2M3M2"/>
<keyword evidence="2" id="KW-1185">Reference proteome</keyword>
<dbReference type="AlphaFoldDB" id="A0A1Y2M3M2"/>
<gene>
    <name evidence="1" type="ORF">B5807_04506</name>
</gene>
<name>A0A1Y2M3M2_EPING</name>
<proteinExistence type="predicted"/>
<accession>A0A1Y2M3M2</accession>
<dbReference type="EMBL" id="KZ107841">
    <property type="protein sequence ID" value="OSS50725.1"/>
    <property type="molecule type" value="Genomic_DNA"/>
</dbReference>
<sequence length="116" mass="12303">MLTTGGLAATTPMCFSKSCCYKRMDCRAGIAGGGQSNESAFQRSVVSASKRRHSRQTLLVTMPTWPNQTKLQLSRNPAWVTVNLSHAVGEGDTRCLSVFLPIGPSGGGYGMHGVGL</sequence>
<evidence type="ECO:0000313" key="1">
    <source>
        <dbReference type="EMBL" id="OSS50725.1"/>
    </source>
</evidence>
<reference evidence="1 2" key="1">
    <citation type="journal article" date="2017" name="Genome Announc.">
        <title>Genome sequence of the saprophytic ascomycete Epicoccum nigrum ICMP 19927 strain isolated from New Zealand.</title>
        <authorList>
            <person name="Fokin M."/>
            <person name="Fleetwood D."/>
            <person name="Weir B.S."/>
            <person name="Villas-Boas S.G."/>
        </authorList>
    </citation>
    <scope>NUCLEOTIDE SEQUENCE [LARGE SCALE GENOMIC DNA]</scope>
    <source>
        <strain evidence="1 2">ICMP 19927</strain>
    </source>
</reference>
<evidence type="ECO:0000313" key="2">
    <source>
        <dbReference type="Proteomes" id="UP000193240"/>
    </source>
</evidence>